<keyword evidence="3" id="KW-1185">Reference proteome</keyword>
<evidence type="ECO:0000313" key="2">
    <source>
        <dbReference type="EMBL" id="MFC7372446.1"/>
    </source>
</evidence>
<accession>A0ABW2NS96</accession>
<reference evidence="3" key="1">
    <citation type="journal article" date="2019" name="Int. J. Syst. Evol. Microbiol.">
        <title>The Global Catalogue of Microorganisms (GCM) 10K type strain sequencing project: providing services to taxonomists for standard genome sequencing and annotation.</title>
        <authorList>
            <consortium name="The Broad Institute Genomics Platform"/>
            <consortium name="The Broad Institute Genome Sequencing Center for Infectious Disease"/>
            <person name="Wu L."/>
            <person name="Ma J."/>
        </authorList>
    </citation>
    <scope>NUCLEOTIDE SEQUENCE [LARGE SCALE GENOMIC DNA]</scope>
    <source>
        <strain evidence="3">NBRC 106396</strain>
    </source>
</reference>
<name>A0ABW2NS96_9BACL</name>
<feature type="region of interest" description="Disordered" evidence="1">
    <location>
        <begin position="25"/>
        <end position="55"/>
    </location>
</feature>
<protein>
    <submittedName>
        <fullName evidence="2">Uncharacterized protein</fullName>
    </submittedName>
</protein>
<dbReference type="RefSeq" id="WP_379750028.1">
    <property type="nucleotide sequence ID" value="NZ_JBHTCP010000040.1"/>
</dbReference>
<dbReference type="EMBL" id="JBHTCP010000040">
    <property type="protein sequence ID" value="MFC7372446.1"/>
    <property type="molecule type" value="Genomic_DNA"/>
</dbReference>
<evidence type="ECO:0000313" key="3">
    <source>
        <dbReference type="Proteomes" id="UP001596549"/>
    </source>
</evidence>
<comment type="caution">
    <text evidence="2">The sequence shown here is derived from an EMBL/GenBank/DDBJ whole genome shotgun (WGS) entry which is preliminary data.</text>
</comment>
<feature type="compositionally biased region" description="Basic and acidic residues" evidence="1">
    <location>
        <begin position="25"/>
        <end position="46"/>
    </location>
</feature>
<proteinExistence type="predicted"/>
<dbReference type="Proteomes" id="UP001596549">
    <property type="component" value="Unassembled WGS sequence"/>
</dbReference>
<organism evidence="2 3">
    <name type="scientific">Fictibacillus iocasae</name>
    <dbReference type="NCBI Taxonomy" id="2715437"/>
    <lineage>
        <taxon>Bacteria</taxon>
        <taxon>Bacillati</taxon>
        <taxon>Bacillota</taxon>
        <taxon>Bacilli</taxon>
        <taxon>Bacillales</taxon>
        <taxon>Fictibacillaceae</taxon>
        <taxon>Fictibacillus</taxon>
    </lineage>
</organism>
<sequence>MNSYQLISQGYEAERQKREAIKQADIKNQHEKEAMQKEQEAERHTNTPEVSEMPLEEQVKLLSMAVLELTEKLNGKGME</sequence>
<evidence type="ECO:0000256" key="1">
    <source>
        <dbReference type="SAM" id="MobiDB-lite"/>
    </source>
</evidence>
<gene>
    <name evidence="2" type="ORF">ACFQPF_12265</name>
</gene>